<dbReference type="GeneID" id="75182342"/>
<dbReference type="Proteomes" id="UP000298111">
    <property type="component" value="Unassembled WGS sequence"/>
</dbReference>
<organism evidence="1 2">
    <name type="scientific">Streptomyces albus</name>
    <dbReference type="NCBI Taxonomy" id="1888"/>
    <lineage>
        <taxon>Bacteria</taxon>
        <taxon>Bacillati</taxon>
        <taxon>Actinomycetota</taxon>
        <taxon>Actinomycetes</taxon>
        <taxon>Kitasatosporales</taxon>
        <taxon>Streptomycetaceae</taxon>
        <taxon>Streptomyces</taxon>
    </lineage>
</organism>
<evidence type="ECO:0000313" key="2">
    <source>
        <dbReference type="Proteomes" id="UP000298111"/>
    </source>
</evidence>
<gene>
    <name evidence="1" type="ORF">D8771_20050</name>
</gene>
<comment type="caution">
    <text evidence="1">The sequence shown here is derived from an EMBL/GenBank/DDBJ whole genome shotgun (WGS) entry which is preliminary data.</text>
</comment>
<proteinExistence type="predicted"/>
<accession>A0A8H1LBF1</accession>
<evidence type="ECO:0000313" key="1">
    <source>
        <dbReference type="EMBL" id="TGG81676.1"/>
    </source>
</evidence>
<dbReference type="EMBL" id="RCIY01000065">
    <property type="protein sequence ID" value="TGG81676.1"/>
    <property type="molecule type" value="Genomic_DNA"/>
</dbReference>
<protein>
    <submittedName>
        <fullName evidence="1">Uncharacterized protein</fullName>
    </submittedName>
</protein>
<sequence>MARMRIRYTDWPRPALVLTDTPRPNCVACDGQGGHNRAFGHPATGEYDGTEWEPCPCWDDRRVHTLLPIPRFPRRVRDDHSTEPPF</sequence>
<dbReference type="AlphaFoldDB" id="A0A8H1LBF1"/>
<name>A0A8H1LBF1_9ACTN</name>
<dbReference type="RefSeq" id="WP_016471829.1">
    <property type="nucleotide sequence ID" value="NZ_CP103060.1"/>
</dbReference>
<reference evidence="1 2" key="1">
    <citation type="submission" date="2018-10" db="EMBL/GenBank/DDBJ databases">
        <title>Isolation of pseudouridimycin from Streptomyces albus DSM 40763.</title>
        <authorList>
            <person name="Rosenqvist P."/>
            <person name="Metsae-Ketelae M."/>
            <person name="Virta P."/>
        </authorList>
    </citation>
    <scope>NUCLEOTIDE SEQUENCE [LARGE SCALE GENOMIC DNA]</scope>
    <source>
        <strain evidence="1 2">DSM 40763</strain>
    </source>
</reference>